<dbReference type="Pfam" id="PF00079">
    <property type="entry name" value="Serpin"/>
    <property type="match status" value="1"/>
</dbReference>
<dbReference type="InterPro" id="IPR023795">
    <property type="entry name" value="Serpin_CS"/>
</dbReference>
<dbReference type="InterPro" id="IPR042178">
    <property type="entry name" value="Serpin_sf_1"/>
</dbReference>
<dbReference type="GO" id="GO:0005615">
    <property type="term" value="C:extracellular space"/>
    <property type="evidence" value="ECO:0007669"/>
    <property type="project" value="InterPro"/>
</dbReference>
<evidence type="ECO:0000256" key="3">
    <source>
        <dbReference type="ARBA" id="ARBA00022525"/>
    </source>
</evidence>
<keyword evidence="8" id="KW-0732">Signal</keyword>
<dbReference type="PROSITE" id="PS00284">
    <property type="entry name" value="SERPIN"/>
    <property type="match status" value="1"/>
</dbReference>
<dbReference type="Gene3D" id="3.30.497.10">
    <property type="entry name" value="Antithrombin, subunit I, domain 2"/>
    <property type="match status" value="1"/>
</dbReference>
<comment type="similarity">
    <text evidence="2 7">Belongs to the serpin family.</text>
</comment>
<dbReference type="EMBL" id="GEGO01001194">
    <property type="protein sequence ID" value="JAR94210.1"/>
    <property type="molecule type" value="Transcribed_RNA"/>
</dbReference>
<dbReference type="InterPro" id="IPR036186">
    <property type="entry name" value="Serpin_sf"/>
</dbReference>
<evidence type="ECO:0000256" key="2">
    <source>
        <dbReference type="ARBA" id="ARBA00009500"/>
    </source>
</evidence>
<dbReference type="SUPFAM" id="SSF56574">
    <property type="entry name" value="Serpins"/>
    <property type="match status" value="1"/>
</dbReference>
<keyword evidence="6" id="KW-0325">Glycoprotein</keyword>
<evidence type="ECO:0000313" key="10">
    <source>
        <dbReference type="EMBL" id="JAR94210.1"/>
    </source>
</evidence>
<evidence type="ECO:0000256" key="5">
    <source>
        <dbReference type="ARBA" id="ARBA00022900"/>
    </source>
</evidence>
<evidence type="ECO:0000256" key="6">
    <source>
        <dbReference type="ARBA" id="ARBA00023180"/>
    </source>
</evidence>
<reference evidence="10" key="1">
    <citation type="journal article" date="2018" name="PLoS Negl. Trop. Dis.">
        <title>Sialome diversity of ticks revealed by RNAseq of single tick salivary glands.</title>
        <authorList>
            <person name="Perner J."/>
            <person name="Kropackova S."/>
            <person name="Kopacek P."/>
            <person name="Ribeiro J.M."/>
        </authorList>
    </citation>
    <scope>NUCLEOTIDE SEQUENCE</scope>
    <source>
        <strain evidence="10">Siblings of single egg batch collected in Ceske Budejovice</strain>
        <tissue evidence="10">Salivary glands</tissue>
    </source>
</reference>
<evidence type="ECO:0000259" key="9">
    <source>
        <dbReference type="SMART" id="SM00093"/>
    </source>
</evidence>
<dbReference type="InterPro" id="IPR042185">
    <property type="entry name" value="Serpin_sf_2"/>
</dbReference>
<dbReference type="AlphaFoldDB" id="A0A147BTY8"/>
<evidence type="ECO:0000256" key="7">
    <source>
        <dbReference type="RuleBase" id="RU000411"/>
    </source>
</evidence>
<evidence type="ECO:0000256" key="4">
    <source>
        <dbReference type="ARBA" id="ARBA00022690"/>
    </source>
</evidence>
<keyword evidence="4" id="KW-0646">Protease inhibitor</keyword>
<evidence type="ECO:0000256" key="1">
    <source>
        <dbReference type="ARBA" id="ARBA00004613"/>
    </source>
</evidence>
<name>A0A147BTY8_IXORI</name>
<dbReference type="SMART" id="SM00093">
    <property type="entry name" value="SERPIN"/>
    <property type="match status" value="1"/>
</dbReference>
<accession>A0A147BTY8</accession>
<comment type="subcellular location">
    <subcellularLocation>
        <location evidence="1">Secreted</location>
    </subcellularLocation>
</comment>
<protein>
    <submittedName>
        <fullName evidence="10">Putative serine protease inhibitor</fullName>
    </submittedName>
</protein>
<dbReference type="PANTHER" id="PTHR11461:SF211">
    <property type="entry name" value="GH10112P-RELATED"/>
    <property type="match status" value="1"/>
</dbReference>
<sequence length="390" mass="42416">MWFSALLALACSCCVVAEPNELEDPSYGGVVRASNDFGLTLYTTLANGSDGNLFFSPWSLSRVLTMVLLGARNETASELSRALSLDSVGDADVALAAQRRQAQQLGKSDELATTSMALTRVGDPVSAEYLASLDRYLDDGGVMQVDFSRADELLNRVNGEVSRLTGGRIRDALRRSPDPLSKLLLLNAVHFKGVWAKAFSPNDTFDGVFRGATKNTPVRMMAAKGKFRLSYDGAAYVLELPYTGDSSLVIVLPRNRLQRDLQDLEHRLQELLMAPPAELRSLELELPQLSLHSSLDLKDALQQMGVRALFAEHEANLSGMQPDGGLFVEDVHHEAALDVDEKGTQASASTVAVIVSRIGTPRFSVDRPFVFALRHGPSGLLLFVGRVLDL</sequence>
<evidence type="ECO:0000256" key="8">
    <source>
        <dbReference type="SAM" id="SignalP"/>
    </source>
</evidence>
<proteinExistence type="inferred from homology"/>
<dbReference type="InterPro" id="IPR023796">
    <property type="entry name" value="Serpin_dom"/>
</dbReference>
<keyword evidence="3" id="KW-0964">Secreted</keyword>
<feature type="chain" id="PRO_5007542899" evidence="8">
    <location>
        <begin position="18"/>
        <end position="390"/>
    </location>
</feature>
<dbReference type="GO" id="GO:0004867">
    <property type="term" value="F:serine-type endopeptidase inhibitor activity"/>
    <property type="evidence" value="ECO:0007669"/>
    <property type="project" value="UniProtKB-KW"/>
</dbReference>
<dbReference type="Gene3D" id="2.30.39.10">
    <property type="entry name" value="Alpha-1-antitrypsin, domain 1"/>
    <property type="match status" value="1"/>
</dbReference>
<dbReference type="PANTHER" id="PTHR11461">
    <property type="entry name" value="SERINE PROTEASE INHIBITOR, SERPIN"/>
    <property type="match status" value="1"/>
</dbReference>
<feature type="domain" description="Serpin" evidence="9">
    <location>
        <begin position="39"/>
        <end position="390"/>
    </location>
</feature>
<feature type="signal peptide" evidence="8">
    <location>
        <begin position="1"/>
        <end position="17"/>
    </location>
</feature>
<organism evidence="10">
    <name type="scientific">Ixodes ricinus</name>
    <name type="common">Common tick</name>
    <name type="synonym">Acarus ricinus</name>
    <dbReference type="NCBI Taxonomy" id="34613"/>
    <lineage>
        <taxon>Eukaryota</taxon>
        <taxon>Metazoa</taxon>
        <taxon>Ecdysozoa</taxon>
        <taxon>Arthropoda</taxon>
        <taxon>Chelicerata</taxon>
        <taxon>Arachnida</taxon>
        <taxon>Acari</taxon>
        <taxon>Parasitiformes</taxon>
        <taxon>Ixodida</taxon>
        <taxon>Ixodoidea</taxon>
        <taxon>Ixodidae</taxon>
        <taxon>Ixodinae</taxon>
        <taxon>Ixodes</taxon>
    </lineage>
</organism>
<dbReference type="InterPro" id="IPR000215">
    <property type="entry name" value="Serpin_fam"/>
</dbReference>
<keyword evidence="5" id="KW-0722">Serine protease inhibitor</keyword>